<feature type="binding site" evidence="11">
    <location>
        <position position="198"/>
    </location>
    <ligand>
        <name>Zn(2+)</name>
        <dbReference type="ChEBI" id="CHEBI:29105"/>
    </ligand>
</feature>
<organism evidence="13 14">
    <name type="scientific">Haloferula chungangensis</name>
    <dbReference type="NCBI Taxonomy" id="1048331"/>
    <lineage>
        <taxon>Bacteria</taxon>
        <taxon>Pseudomonadati</taxon>
        <taxon>Verrucomicrobiota</taxon>
        <taxon>Verrucomicrobiia</taxon>
        <taxon>Verrucomicrobiales</taxon>
        <taxon>Verrucomicrobiaceae</taxon>
        <taxon>Haloferula</taxon>
    </lineage>
</organism>
<evidence type="ECO:0000256" key="11">
    <source>
        <dbReference type="HAMAP-Rule" id="MF_01633"/>
    </source>
</evidence>
<sequence>MKTVVLLSGGMDSVTAFYEVAREHEIVAALSFDYGSKHNANEIPFAKLHAERAGIPFQVIKLDFINELFASDLLTSGGEIPDGHYAEENMIRTVVPFRNGIMLSVACGFAESLEAEALAIAAHSGDHAIYPDCREPFMQAMATAMKEGTYARIELLRPFIAMDKTAIAKRGHELGIDFAETWSCYKGGSTHCGTCGTCVERREAFQLAGITDPTSYLATPPIPKGPGDDPLITDH</sequence>
<dbReference type="SUPFAM" id="SSF52402">
    <property type="entry name" value="Adenine nucleotide alpha hydrolases-like"/>
    <property type="match status" value="1"/>
</dbReference>
<feature type="region of interest" description="Disordered" evidence="12">
    <location>
        <begin position="216"/>
        <end position="235"/>
    </location>
</feature>
<keyword evidence="3 11" id="KW-0479">Metal-binding</keyword>
<gene>
    <name evidence="11 13" type="primary">queC</name>
    <name evidence="13" type="ORF">ACFQY0_18875</name>
</gene>
<keyword evidence="5 11" id="KW-0671">Queuosine biosynthesis</keyword>
<keyword evidence="7 11" id="KW-0067">ATP-binding</keyword>
<evidence type="ECO:0000256" key="1">
    <source>
        <dbReference type="ARBA" id="ARBA00005061"/>
    </source>
</evidence>
<comment type="function">
    <text evidence="11">Catalyzes the ATP-dependent conversion of 7-carboxy-7-deazaguanine (CDG) to 7-cyano-7-deazaguanine (preQ(0)).</text>
</comment>
<dbReference type="PANTHER" id="PTHR42914">
    <property type="entry name" value="7-CYANO-7-DEAZAGUANINE SYNTHASE"/>
    <property type="match status" value="1"/>
</dbReference>
<evidence type="ECO:0000256" key="4">
    <source>
        <dbReference type="ARBA" id="ARBA00022741"/>
    </source>
</evidence>
<feature type="binding site" evidence="11">
    <location>
        <begin position="7"/>
        <end position="17"/>
    </location>
    <ligand>
        <name>ATP</name>
        <dbReference type="ChEBI" id="CHEBI:30616"/>
    </ligand>
</feature>
<keyword evidence="6 11" id="KW-0862">Zinc</keyword>
<dbReference type="HAMAP" id="MF_01633">
    <property type="entry name" value="QueC"/>
    <property type="match status" value="1"/>
</dbReference>
<feature type="binding site" evidence="11">
    <location>
        <position position="184"/>
    </location>
    <ligand>
        <name>Zn(2+)</name>
        <dbReference type="ChEBI" id="CHEBI:29105"/>
    </ligand>
</feature>
<name>A0ABW2LBT7_9BACT</name>
<evidence type="ECO:0000256" key="9">
    <source>
        <dbReference type="ARBA" id="ARBA00039149"/>
    </source>
</evidence>
<dbReference type="InterPro" id="IPR018317">
    <property type="entry name" value="QueC"/>
</dbReference>
<dbReference type="CDD" id="cd01995">
    <property type="entry name" value="QueC-like"/>
    <property type="match status" value="1"/>
</dbReference>
<dbReference type="RefSeq" id="WP_379715750.1">
    <property type="nucleotide sequence ID" value="NZ_JBHTBS010000014.1"/>
</dbReference>
<evidence type="ECO:0000256" key="12">
    <source>
        <dbReference type="SAM" id="MobiDB-lite"/>
    </source>
</evidence>
<dbReference type="InterPro" id="IPR014729">
    <property type="entry name" value="Rossmann-like_a/b/a_fold"/>
</dbReference>
<dbReference type="PIRSF" id="PIRSF006293">
    <property type="entry name" value="ExsB"/>
    <property type="match status" value="1"/>
</dbReference>
<evidence type="ECO:0000256" key="7">
    <source>
        <dbReference type="ARBA" id="ARBA00022840"/>
    </source>
</evidence>
<comment type="cofactor">
    <cofactor evidence="11">
        <name>Zn(2+)</name>
        <dbReference type="ChEBI" id="CHEBI:29105"/>
    </cofactor>
    <text evidence="11">Binds 1 zinc ion per subunit.</text>
</comment>
<feature type="binding site" evidence="11">
    <location>
        <position position="192"/>
    </location>
    <ligand>
        <name>Zn(2+)</name>
        <dbReference type="ChEBI" id="CHEBI:29105"/>
    </ligand>
</feature>
<keyword evidence="4 11" id="KW-0547">Nucleotide-binding</keyword>
<evidence type="ECO:0000256" key="3">
    <source>
        <dbReference type="ARBA" id="ARBA00022723"/>
    </source>
</evidence>
<dbReference type="EMBL" id="JBHTBS010000014">
    <property type="protein sequence ID" value="MFC7339264.1"/>
    <property type="molecule type" value="Genomic_DNA"/>
</dbReference>
<keyword evidence="14" id="KW-1185">Reference proteome</keyword>
<keyword evidence="2 11" id="KW-0436">Ligase</keyword>
<evidence type="ECO:0000256" key="5">
    <source>
        <dbReference type="ARBA" id="ARBA00022785"/>
    </source>
</evidence>
<dbReference type="NCBIfam" id="TIGR00364">
    <property type="entry name" value="7-cyano-7-deazaguanine synthase QueC"/>
    <property type="match status" value="1"/>
</dbReference>
<protein>
    <recommendedName>
        <fullName evidence="9 11">7-cyano-7-deazaguanine synthase</fullName>
        <ecNumber evidence="9 11">6.3.4.20</ecNumber>
    </recommendedName>
    <alternativeName>
        <fullName evidence="11">7-cyano-7-carbaguanine synthase</fullName>
    </alternativeName>
    <alternativeName>
        <fullName evidence="11">PreQ(0) synthase</fullName>
    </alternativeName>
    <alternativeName>
        <fullName evidence="11">Queuosine biosynthesis protein QueC</fullName>
    </alternativeName>
</protein>
<reference evidence="14" key="1">
    <citation type="journal article" date="2019" name="Int. J. Syst. Evol. Microbiol.">
        <title>The Global Catalogue of Microorganisms (GCM) 10K type strain sequencing project: providing services to taxonomists for standard genome sequencing and annotation.</title>
        <authorList>
            <consortium name="The Broad Institute Genomics Platform"/>
            <consortium name="The Broad Institute Genome Sequencing Center for Infectious Disease"/>
            <person name="Wu L."/>
            <person name="Ma J."/>
        </authorList>
    </citation>
    <scope>NUCLEOTIDE SEQUENCE [LARGE SCALE GENOMIC DNA]</scope>
    <source>
        <strain evidence="14">CGMCC 4.1467</strain>
    </source>
</reference>
<dbReference type="GO" id="GO:0016874">
    <property type="term" value="F:ligase activity"/>
    <property type="evidence" value="ECO:0007669"/>
    <property type="project" value="UniProtKB-KW"/>
</dbReference>
<proteinExistence type="inferred from homology"/>
<comment type="catalytic activity">
    <reaction evidence="10 11">
        <text>7-carboxy-7-carbaguanine + NH4(+) + 2 ATP = 7-cyano-7-carbaguanine + 2 AMP + 2 diphosphate + 2 H(+)</text>
        <dbReference type="Rhea" id="RHEA:27982"/>
        <dbReference type="ChEBI" id="CHEBI:15378"/>
        <dbReference type="ChEBI" id="CHEBI:28938"/>
        <dbReference type="ChEBI" id="CHEBI:30616"/>
        <dbReference type="ChEBI" id="CHEBI:33019"/>
        <dbReference type="ChEBI" id="CHEBI:45075"/>
        <dbReference type="ChEBI" id="CHEBI:61036"/>
        <dbReference type="ChEBI" id="CHEBI:456215"/>
        <dbReference type="EC" id="6.3.4.20"/>
    </reaction>
</comment>
<evidence type="ECO:0000256" key="2">
    <source>
        <dbReference type="ARBA" id="ARBA00022598"/>
    </source>
</evidence>
<accession>A0ABW2LBT7</accession>
<dbReference type="PANTHER" id="PTHR42914:SF1">
    <property type="entry name" value="7-CYANO-7-DEAZAGUANINE SYNTHASE"/>
    <property type="match status" value="1"/>
</dbReference>
<feature type="binding site" evidence="11">
    <location>
        <position position="195"/>
    </location>
    <ligand>
        <name>Zn(2+)</name>
        <dbReference type="ChEBI" id="CHEBI:29105"/>
    </ligand>
</feature>
<evidence type="ECO:0000313" key="13">
    <source>
        <dbReference type="EMBL" id="MFC7339264.1"/>
    </source>
</evidence>
<comment type="pathway">
    <text evidence="1 11">Purine metabolism; 7-cyano-7-deazaguanine biosynthesis.</text>
</comment>
<comment type="caution">
    <text evidence="13">The sequence shown here is derived from an EMBL/GenBank/DDBJ whole genome shotgun (WGS) entry which is preliminary data.</text>
</comment>
<dbReference type="Gene3D" id="3.40.50.620">
    <property type="entry name" value="HUPs"/>
    <property type="match status" value="1"/>
</dbReference>
<dbReference type="Proteomes" id="UP001596472">
    <property type="component" value="Unassembled WGS sequence"/>
</dbReference>
<evidence type="ECO:0000256" key="6">
    <source>
        <dbReference type="ARBA" id="ARBA00022833"/>
    </source>
</evidence>
<dbReference type="EC" id="6.3.4.20" evidence="9 11"/>
<evidence type="ECO:0000256" key="8">
    <source>
        <dbReference type="ARBA" id="ARBA00037993"/>
    </source>
</evidence>
<comment type="similarity">
    <text evidence="8 11">Belongs to the QueC family.</text>
</comment>
<dbReference type="Pfam" id="PF06508">
    <property type="entry name" value="QueC"/>
    <property type="match status" value="1"/>
</dbReference>
<evidence type="ECO:0000313" key="14">
    <source>
        <dbReference type="Proteomes" id="UP001596472"/>
    </source>
</evidence>
<evidence type="ECO:0000256" key="10">
    <source>
        <dbReference type="ARBA" id="ARBA00047890"/>
    </source>
</evidence>